<evidence type="ECO:0000313" key="2">
    <source>
        <dbReference type="EMBL" id="KAG7401580.1"/>
    </source>
</evidence>
<gene>
    <name evidence="2" type="primary">NHX3_4</name>
    <name evidence="2" type="ORF">PHYBOEH_000112</name>
</gene>
<feature type="compositionally biased region" description="Basic and acidic residues" evidence="1">
    <location>
        <begin position="295"/>
        <end position="355"/>
    </location>
</feature>
<dbReference type="EMBL" id="JAGDFL010000010">
    <property type="protein sequence ID" value="KAG7401580.1"/>
    <property type="molecule type" value="Genomic_DNA"/>
</dbReference>
<proteinExistence type="predicted"/>
<feature type="compositionally biased region" description="Low complexity" evidence="1">
    <location>
        <begin position="39"/>
        <end position="50"/>
    </location>
</feature>
<dbReference type="AlphaFoldDB" id="A0A8T1XDY8"/>
<organism evidence="2 3">
    <name type="scientific">Phytophthora boehmeriae</name>
    <dbReference type="NCBI Taxonomy" id="109152"/>
    <lineage>
        <taxon>Eukaryota</taxon>
        <taxon>Sar</taxon>
        <taxon>Stramenopiles</taxon>
        <taxon>Oomycota</taxon>
        <taxon>Peronosporomycetes</taxon>
        <taxon>Peronosporales</taxon>
        <taxon>Peronosporaceae</taxon>
        <taxon>Phytophthora</taxon>
    </lineage>
</organism>
<name>A0A8T1XDY8_9STRA</name>
<protein>
    <submittedName>
        <fullName evidence="2">Sodium/hydrogen exchanger 3</fullName>
    </submittedName>
</protein>
<feature type="compositionally biased region" description="Polar residues" evidence="1">
    <location>
        <begin position="257"/>
        <end position="266"/>
    </location>
</feature>
<feature type="compositionally biased region" description="Low complexity" evidence="1">
    <location>
        <begin position="16"/>
        <end position="27"/>
    </location>
</feature>
<feature type="region of interest" description="Disordered" evidence="1">
    <location>
        <begin position="1"/>
        <end position="59"/>
    </location>
</feature>
<feature type="compositionally biased region" description="Polar residues" evidence="1">
    <location>
        <begin position="221"/>
        <end position="240"/>
    </location>
</feature>
<evidence type="ECO:0000313" key="3">
    <source>
        <dbReference type="Proteomes" id="UP000693981"/>
    </source>
</evidence>
<sequence>MTPADGEAVEVNAPASDSMTQTSSSDDVQPDAQANGTPAAPESTELSPSESAEEEETDEMVEALENLILEAYSSMQSDGEYIFLPDEVAEKLHHIADQMGVEAERESGEILQRQDDVVTPSAGQDSGSGDAAMEDEETVELKLQQQDRPEPEQEQEQEVQQEKQEGTGEDDEARLNTMQTLQMEAAELPEEKQKQRIPRVVSTENLFTELAPVPEIDEEASSGTPSPALSRSHSGANTPNLRPRTPTRGQGHFPIISLTSTPSSVAASPDQVGKSPASRTPDQSGGSKQTARVPTYEKRREAARKMKEDKKKRELRIREDARKQREDAKRQLEKAHQKDMEEKRERVRRIREERLHRKAASKVTKKA</sequence>
<feature type="compositionally biased region" description="Basic residues" evidence="1">
    <location>
        <begin position="356"/>
        <end position="367"/>
    </location>
</feature>
<feature type="compositionally biased region" description="Basic and acidic residues" evidence="1">
    <location>
        <begin position="99"/>
        <end position="116"/>
    </location>
</feature>
<accession>A0A8T1XDY8</accession>
<reference evidence="2" key="1">
    <citation type="submission" date="2021-02" db="EMBL/GenBank/DDBJ databases">
        <authorList>
            <person name="Palmer J.M."/>
        </authorList>
    </citation>
    <scope>NUCLEOTIDE SEQUENCE</scope>
    <source>
        <strain evidence="2">SCRP23</strain>
    </source>
</reference>
<dbReference type="Proteomes" id="UP000693981">
    <property type="component" value="Unassembled WGS sequence"/>
</dbReference>
<evidence type="ECO:0000256" key="1">
    <source>
        <dbReference type="SAM" id="MobiDB-lite"/>
    </source>
</evidence>
<dbReference type="OrthoDB" id="77317at2759"/>
<feature type="compositionally biased region" description="Polar residues" evidence="1">
    <location>
        <begin position="277"/>
        <end position="292"/>
    </location>
</feature>
<keyword evidence="3" id="KW-1185">Reference proteome</keyword>
<feature type="region of interest" description="Disordered" evidence="1">
    <location>
        <begin position="99"/>
        <end position="367"/>
    </location>
</feature>
<comment type="caution">
    <text evidence="2">The sequence shown here is derived from an EMBL/GenBank/DDBJ whole genome shotgun (WGS) entry which is preliminary data.</text>
</comment>